<dbReference type="AlphaFoldDB" id="A0AAE0YUP3"/>
<gene>
    <name evidence="1" type="ORF">RRG08_045097</name>
</gene>
<organism evidence="1 2">
    <name type="scientific">Elysia crispata</name>
    <name type="common">lettuce slug</name>
    <dbReference type="NCBI Taxonomy" id="231223"/>
    <lineage>
        <taxon>Eukaryota</taxon>
        <taxon>Metazoa</taxon>
        <taxon>Spiralia</taxon>
        <taxon>Lophotrochozoa</taxon>
        <taxon>Mollusca</taxon>
        <taxon>Gastropoda</taxon>
        <taxon>Heterobranchia</taxon>
        <taxon>Euthyneura</taxon>
        <taxon>Panpulmonata</taxon>
        <taxon>Sacoglossa</taxon>
        <taxon>Placobranchoidea</taxon>
        <taxon>Plakobranchidae</taxon>
        <taxon>Elysia</taxon>
    </lineage>
</organism>
<comment type="caution">
    <text evidence="1">The sequence shown here is derived from an EMBL/GenBank/DDBJ whole genome shotgun (WGS) entry which is preliminary data.</text>
</comment>
<reference evidence="1" key="1">
    <citation type="journal article" date="2023" name="G3 (Bethesda)">
        <title>A reference genome for the long-term kleptoplast-retaining sea slug Elysia crispata morphotype clarki.</title>
        <authorList>
            <person name="Eastman K.E."/>
            <person name="Pendleton A.L."/>
            <person name="Shaikh M.A."/>
            <person name="Suttiyut T."/>
            <person name="Ogas R."/>
            <person name="Tomko P."/>
            <person name="Gavelis G."/>
            <person name="Widhalm J.R."/>
            <person name="Wisecaver J.H."/>
        </authorList>
    </citation>
    <scope>NUCLEOTIDE SEQUENCE</scope>
    <source>
        <strain evidence="1">ECLA1</strain>
    </source>
</reference>
<proteinExistence type="predicted"/>
<evidence type="ECO:0000313" key="1">
    <source>
        <dbReference type="EMBL" id="KAK3756582.1"/>
    </source>
</evidence>
<protein>
    <submittedName>
        <fullName evidence="1">Uncharacterized protein</fullName>
    </submittedName>
</protein>
<accession>A0AAE0YUP3</accession>
<sequence>MRLSHRPEPCGQALGSLDRVRAVGQGFLVFLKLHLFTEDDQTPCPEDVLINFDYGHVASNITTYSADEGIIKHLSRNNYRTRTLQYLAVDCPI</sequence>
<dbReference type="Proteomes" id="UP001283361">
    <property type="component" value="Unassembled WGS sequence"/>
</dbReference>
<name>A0AAE0YUP3_9GAST</name>
<evidence type="ECO:0000313" key="2">
    <source>
        <dbReference type="Proteomes" id="UP001283361"/>
    </source>
</evidence>
<dbReference type="EMBL" id="JAWDGP010005492">
    <property type="protein sequence ID" value="KAK3756582.1"/>
    <property type="molecule type" value="Genomic_DNA"/>
</dbReference>
<keyword evidence="2" id="KW-1185">Reference proteome</keyword>